<name>A0A251T4Y3_HELAN</name>
<dbReference type="InParanoid" id="A0A251T4Y3"/>
<keyword evidence="4" id="KW-1185">Reference proteome</keyword>
<dbReference type="Gramene" id="mRNA:HanXRQr2_Chr12g0547801">
    <property type="protein sequence ID" value="CDS:HanXRQr2_Chr12g0547801.1"/>
    <property type="gene ID" value="HanXRQr2_Chr12g0547801"/>
</dbReference>
<gene>
    <name evidence="3" type="ORF">HannXRQ_Chr12g0374981</name>
    <name evidence="2" type="ORF">HanXRQr2_Chr12g0547801</name>
</gene>
<reference evidence="2" key="3">
    <citation type="submission" date="2020-06" db="EMBL/GenBank/DDBJ databases">
        <title>Helianthus annuus Genome sequencing and assembly Release 2.</title>
        <authorList>
            <person name="Gouzy J."/>
            <person name="Langlade N."/>
            <person name="Munos S."/>
        </authorList>
    </citation>
    <scope>NUCLEOTIDE SEQUENCE</scope>
    <source>
        <tissue evidence="2">Leaves</tissue>
    </source>
</reference>
<feature type="signal peptide" evidence="1">
    <location>
        <begin position="1"/>
        <end position="28"/>
    </location>
</feature>
<dbReference type="AlphaFoldDB" id="A0A251T4Y3"/>
<dbReference type="Proteomes" id="UP000215914">
    <property type="component" value="Chromosome 12"/>
</dbReference>
<accession>A0A251T4Y3</accession>
<proteinExistence type="predicted"/>
<reference evidence="2 4" key="1">
    <citation type="journal article" date="2017" name="Nature">
        <title>The sunflower genome provides insights into oil metabolism, flowering and Asterid evolution.</title>
        <authorList>
            <person name="Badouin H."/>
            <person name="Gouzy J."/>
            <person name="Grassa C.J."/>
            <person name="Murat F."/>
            <person name="Staton S.E."/>
            <person name="Cottret L."/>
            <person name="Lelandais-Briere C."/>
            <person name="Owens G.L."/>
            <person name="Carrere S."/>
            <person name="Mayjonade B."/>
            <person name="Legrand L."/>
            <person name="Gill N."/>
            <person name="Kane N.C."/>
            <person name="Bowers J.E."/>
            <person name="Hubner S."/>
            <person name="Bellec A."/>
            <person name="Berard A."/>
            <person name="Berges H."/>
            <person name="Blanchet N."/>
            <person name="Boniface M.C."/>
            <person name="Brunel D."/>
            <person name="Catrice O."/>
            <person name="Chaidir N."/>
            <person name="Claudel C."/>
            <person name="Donnadieu C."/>
            <person name="Faraut T."/>
            <person name="Fievet G."/>
            <person name="Helmstetter N."/>
            <person name="King M."/>
            <person name="Knapp S.J."/>
            <person name="Lai Z."/>
            <person name="Le Paslier M.C."/>
            <person name="Lippi Y."/>
            <person name="Lorenzon L."/>
            <person name="Mandel J.R."/>
            <person name="Marage G."/>
            <person name="Marchand G."/>
            <person name="Marquand E."/>
            <person name="Bret-Mestries E."/>
            <person name="Morien E."/>
            <person name="Nambeesan S."/>
            <person name="Nguyen T."/>
            <person name="Pegot-Espagnet P."/>
            <person name="Pouilly N."/>
            <person name="Raftis F."/>
            <person name="Sallet E."/>
            <person name="Schiex T."/>
            <person name="Thomas J."/>
            <person name="Vandecasteele C."/>
            <person name="Vares D."/>
            <person name="Vear F."/>
            <person name="Vautrin S."/>
            <person name="Crespi M."/>
            <person name="Mangin B."/>
            <person name="Burke J.M."/>
            <person name="Salse J."/>
            <person name="Munos S."/>
            <person name="Vincourt P."/>
            <person name="Rieseberg L.H."/>
            <person name="Langlade N.B."/>
        </authorList>
    </citation>
    <scope>NUCLEOTIDE SEQUENCE [LARGE SCALE GENOMIC DNA]</scope>
    <source>
        <strain evidence="4">cv. SF193</strain>
        <tissue evidence="2">Leaves</tissue>
    </source>
</reference>
<organism evidence="3 4">
    <name type="scientific">Helianthus annuus</name>
    <name type="common">Common sunflower</name>
    <dbReference type="NCBI Taxonomy" id="4232"/>
    <lineage>
        <taxon>Eukaryota</taxon>
        <taxon>Viridiplantae</taxon>
        <taxon>Streptophyta</taxon>
        <taxon>Embryophyta</taxon>
        <taxon>Tracheophyta</taxon>
        <taxon>Spermatophyta</taxon>
        <taxon>Magnoliopsida</taxon>
        <taxon>eudicotyledons</taxon>
        <taxon>Gunneridae</taxon>
        <taxon>Pentapetalae</taxon>
        <taxon>asterids</taxon>
        <taxon>campanulids</taxon>
        <taxon>Asterales</taxon>
        <taxon>Asteraceae</taxon>
        <taxon>Asteroideae</taxon>
        <taxon>Heliantheae alliance</taxon>
        <taxon>Heliantheae</taxon>
        <taxon>Helianthus</taxon>
    </lineage>
</organism>
<evidence type="ECO:0000313" key="2">
    <source>
        <dbReference type="EMBL" id="KAF5778465.1"/>
    </source>
</evidence>
<protein>
    <submittedName>
        <fullName evidence="3">Uncharacterized protein</fullName>
    </submittedName>
</protein>
<keyword evidence="1" id="KW-0732">Signal</keyword>
<evidence type="ECO:0000313" key="3">
    <source>
        <dbReference type="EMBL" id="OTG05566.1"/>
    </source>
</evidence>
<evidence type="ECO:0000256" key="1">
    <source>
        <dbReference type="SAM" id="SignalP"/>
    </source>
</evidence>
<sequence length="54" mass="6051">MLLHESRPFESCLFLFSLVLGFLRKHDAGDCGCTQHSAKATCTPFLIVFSRICC</sequence>
<dbReference type="EMBL" id="MNCJ02000327">
    <property type="protein sequence ID" value="KAF5778465.1"/>
    <property type="molecule type" value="Genomic_DNA"/>
</dbReference>
<feature type="chain" id="PRO_5041122062" evidence="1">
    <location>
        <begin position="29"/>
        <end position="54"/>
    </location>
</feature>
<dbReference type="EMBL" id="CM007901">
    <property type="protein sequence ID" value="OTG05566.1"/>
    <property type="molecule type" value="Genomic_DNA"/>
</dbReference>
<reference evidence="3" key="2">
    <citation type="submission" date="2017-02" db="EMBL/GenBank/DDBJ databases">
        <title>Sunflower complete genome.</title>
        <authorList>
            <person name="Langlade N."/>
            <person name="Munos S."/>
        </authorList>
    </citation>
    <scope>NUCLEOTIDE SEQUENCE [LARGE SCALE GENOMIC DNA]</scope>
    <source>
        <tissue evidence="3">Leaves</tissue>
    </source>
</reference>
<evidence type="ECO:0000313" key="4">
    <source>
        <dbReference type="Proteomes" id="UP000215914"/>
    </source>
</evidence>